<dbReference type="Pfam" id="PF05525">
    <property type="entry name" value="Branch_AA_trans"/>
    <property type="match status" value="1"/>
</dbReference>
<dbReference type="AlphaFoldDB" id="E0E186"/>
<name>E0E186_9FIRM</name>
<organism evidence="10 11">
    <name type="scientific">Peptostreptococcus stomatis DSM 17678</name>
    <dbReference type="NCBI Taxonomy" id="596315"/>
    <lineage>
        <taxon>Bacteria</taxon>
        <taxon>Bacillati</taxon>
        <taxon>Bacillota</taxon>
        <taxon>Clostridia</taxon>
        <taxon>Peptostreptococcales</taxon>
        <taxon>Peptostreptococcaceae</taxon>
        <taxon>Peptostreptococcus</taxon>
    </lineage>
</organism>
<keyword evidence="6 9" id="KW-0029">Amino-acid transport</keyword>
<feature type="transmembrane region" description="Helical" evidence="9">
    <location>
        <begin position="147"/>
        <end position="168"/>
    </location>
</feature>
<feature type="transmembrane region" description="Helical" evidence="9">
    <location>
        <begin position="39"/>
        <end position="59"/>
    </location>
</feature>
<feature type="transmembrane region" description="Helical" evidence="9">
    <location>
        <begin position="188"/>
        <end position="206"/>
    </location>
</feature>
<feature type="transmembrane region" description="Helical" evidence="9">
    <location>
        <begin position="79"/>
        <end position="97"/>
    </location>
</feature>
<evidence type="ECO:0000313" key="10">
    <source>
        <dbReference type="EMBL" id="EFM65334.1"/>
    </source>
</evidence>
<evidence type="ECO:0000256" key="7">
    <source>
        <dbReference type="ARBA" id="ARBA00022989"/>
    </source>
</evidence>
<dbReference type="eggNOG" id="COG1114">
    <property type="taxonomic scope" value="Bacteria"/>
</dbReference>
<dbReference type="GeneID" id="84799930"/>
<dbReference type="InterPro" id="IPR004685">
    <property type="entry name" value="Brnchd-chn_aa_trnsp_Livcs"/>
</dbReference>
<protein>
    <recommendedName>
        <fullName evidence="9">Branched-chain amino acid transport system carrier protein</fullName>
    </recommendedName>
</protein>
<keyword evidence="7 9" id="KW-1133">Transmembrane helix</keyword>
<keyword evidence="5 9" id="KW-0812">Transmembrane</keyword>
<feature type="transmembrane region" description="Helical" evidence="9">
    <location>
        <begin position="313"/>
        <end position="330"/>
    </location>
</feature>
<dbReference type="GO" id="GO:0015820">
    <property type="term" value="P:L-leucine transport"/>
    <property type="evidence" value="ECO:0007669"/>
    <property type="project" value="TreeGrafter"/>
</dbReference>
<dbReference type="GO" id="GO:0005304">
    <property type="term" value="F:L-valine transmembrane transporter activity"/>
    <property type="evidence" value="ECO:0007669"/>
    <property type="project" value="TreeGrafter"/>
</dbReference>
<feature type="transmembrane region" description="Helical" evidence="9">
    <location>
        <begin position="7"/>
        <end position="27"/>
    </location>
</feature>
<dbReference type="RefSeq" id="WP_007788050.1">
    <property type="nucleotide sequence ID" value="NZ_ADGQ01000004.1"/>
</dbReference>
<dbReference type="PANTHER" id="PTHR30588">
    <property type="entry name" value="BRANCHED-CHAIN AMINO ACID TRANSPORT SYSTEM 2 CARRIER PROTEIN"/>
    <property type="match status" value="1"/>
</dbReference>
<keyword evidence="4" id="KW-1003">Cell membrane</keyword>
<sequence length="431" mass="45024">MSIKFKDIVVVGFALFAMFFGAGNLIFPPFLGVISGSKWFISFIAFLFADGGLALLGVIAATGTQGDMMAFFGRAGKKLGVVIASLTILCIGPFVAIPRTAATTYEIGIVPNFGQSLSPIVFAIIFFVIVLVLTIKPSKVVDIIGAFLTPVLLICLAVLIVKGIVSPLGAPLDRTLVDNVFISGINDGYQTLDGMAGAVFAGIVIASVKQKGYTEKQALVKATILAGIVAVVGLALVYGGLSYLGATVSPQFDNTVERTTLVISITQAILGGPGKVILGLVVGLACLTTAIGLTSSCGNYFSDLTEGKLKYEVIVVVVCIFSAIVSNFGVDKIIKIAAPLLYMMYPAVVTLILLGLIHTKIQNKNVYVLAVWVALILGIAHELSSIKVFAGLAGLTEALNKLPGSAVGFYWIIPVVIAAIIGKFIGAKKEA</sequence>
<dbReference type="GO" id="GO:0015818">
    <property type="term" value="P:isoleucine transport"/>
    <property type="evidence" value="ECO:0007669"/>
    <property type="project" value="TreeGrafter"/>
</dbReference>
<accession>E0E186</accession>
<keyword evidence="3 9" id="KW-0813">Transport</keyword>
<dbReference type="Proteomes" id="UP000003244">
    <property type="component" value="Unassembled WGS sequence"/>
</dbReference>
<feature type="transmembrane region" description="Helical" evidence="9">
    <location>
        <begin position="336"/>
        <end position="357"/>
    </location>
</feature>
<dbReference type="PANTHER" id="PTHR30588:SF0">
    <property type="entry name" value="BRANCHED-CHAIN AMINO ACID PERMEASE BRNQ"/>
    <property type="match status" value="1"/>
</dbReference>
<evidence type="ECO:0000256" key="5">
    <source>
        <dbReference type="ARBA" id="ARBA00022692"/>
    </source>
</evidence>
<gene>
    <name evidence="10" type="primary">brnQ</name>
    <name evidence="10" type="ORF">HMPREF0634_0438</name>
</gene>
<comment type="function">
    <text evidence="9">Component of the transport system for branched-chain amino acids.</text>
</comment>
<dbReference type="GO" id="GO:0005886">
    <property type="term" value="C:plasma membrane"/>
    <property type="evidence" value="ECO:0007669"/>
    <property type="project" value="UniProtKB-SubCell"/>
</dbReference>
<feature type="transmembrane region" description="Helical" evidence="9">
    <location>
        <begin position="407"/>
        <end position="426"/>
    </location>
</feature>
<dbReference type="NCBIfam" id="TIGR00796">
    <property type="entry name" value="livcs"/>
    <property type="match status" value="1"/>
</dbReference>
<dbReference type="EMBL" id="ADGQ01000004">
    <property type="protein sequence ID" value="EFM65334.1"/>
    <property type="molecule type" value="Genomic_DNA"/>
</dbReference>
<evidence type="ECO:0000313" key="11">
    <source>
        <dbReference type="Proteomes" id="UP000003244"/>
    </source>
</evidence>
<evidence type="ECO:0000256" key="9">
    <source>
        <dbReference type="RuleBase" id="RU362122"/>
    </source>
</evidence>
<feature type="transmembrane region" description="Helical" evidence="9">
    <location>
        <begin position="276"/>
        <end position="301"/>
    </location>
</feature>
<comment type="caution">
    <text evidence="10">The sequence shown here is derived from an EMBL/GenBank/DDBJ whole genome shotgun (WGS) entry which is preliminary data.</text>
</comment>
<feature type="transmembrane region" description="Helical" evidence="9">
    <location>
        <begin position="218"/>
        <end position="241"/>
    </location>
</feature>
<feature type="transmembrane region" description="Helical" evidence="9">
    <location>
        <begin position="369"/>
        <end position="395"/>
    </location>
</feature>
<reference evidence="10 11" key="1">
    <citation type="submission" date="2010-08" db="EMBL/GenBank/DDBJ databases">
        <authorList>
            <person name="Harkins D.M."/>
            <person name="Madupu R."/>
            <person name="Durkin A.S."/>
            <person name="Torralba M."/>
            <person name="Methe B."/>
            <person name="Sutton G.G."/>
            <person name="Nelson K.E."/>
        </authorList>
    </citation>
    <scope>NUCLEOTIDE SEQUENCE [LARGE SCALE GENOMIC DNA]</scope>
    <source>
        <strain evidence="10 11">DSM 17678</strain>
    </source>
</reference>
<proteinExistence type="inferred from homology"/>
<comment type="similarity">
    <text evidence="2 9">Belongs to the branched chain amino acid transporter family.</text>
</comment>
<keyword evidence="11" id="KW-1185">Reference proteome</keyword>
<dbReference type="OrthoDB" id="9783920at2"/>
<evidence type="ECO:0000256" key="6">
    <source>
        <dbReference type="ARBA" id="ARBA00022970"/>
    </source>
</evidence>
<comment type="subcellular location">
    <subcellularLocation>
        <location evidence="1 9">Cell membrane</location>
        <topology evidence="1 9">Multi-pass membrane protein</topology>
    </subcellularLocation>
</comment>
<evidence type="ECO:0000256" key="8">
    <source>
        <dbReference type="ARBA" id="ARBA00023136"/>
    </source>
</evidence>
<dbReference type="GO" id="GO:0015188">
    <property type="term" value="F:L-isoleucine transmembrane transporter activity"/>
    <property type="evidence" value="ECO:0007669"/>
    <property type="project" value="TreeGrafter"/>
</dbReference>
<evidence type="ECO:0000256" key="3">
    <source>
        <dbReference type="ARBA" id="ARBA00022448"/>
    </source>
</evidence>
<keyword evidence="8 9" id="KW-0472">Membrane</keyword>
<evidence type="ECO:0000256" key="4">
    <source>
        <dbReference type="ARBA" id="ARBA00022475"/>
    </source>
</evidence>
<dbReference type="GO" id="GO:0015190">
    <property type="term" value="F:L-leucine transmembrane transporter activity"/>
    <property type="evidence" value="ECO:0007669"/>
    <property type="project" value="TreeGrafter"/>
</dbReference>
<feature type="transmembrane region" description="Helical" evidence="9">
    <location>
        <begin position="117"/>
        <end position="135"/>
    </location>
</feature>
<evidence type="ECO:0000256" key="2">
    <source>
        <dbReference type="ARBA" id="ARBA00008540"/>
    </source>
</evidence>
<evidence type="ECO:0000256" key="1">
    <source>
        <dbReference type="ARBA" id="ARBA00004651"/>
    </source>
</evidence>